<dbReference type="Gene3D" id="3.30.465.10">
    <property type="match status" value="1"/>
</dbReference>
<dbReference type="Proteomes" id="UP000783287">
    <property type="component" value="Unassembled WGS sequence"/>
</dbReference>
<comment type="cofactor">
    <cofactor evidence="1 16">
        <name>FAD</name>
        <dbReference type="ChEBI" id="CHEBI:57692"/>
    </cofactor>
</comment>
<comment type="caution">
    <text evidence="18">The sequence shown here is derived from an EMBL/GenBank/DDBJ whole genome shotgun (WGS) entry which is preliminary data.</text>
</comment>
<evidence type="ECO:0000256" key="4">
    <source>
        <dbReference type="ARBA" id="ARBA00004752"/>
    </source>
</evidence>
<dbReference type="SUPFAM" id="SSF56176">
    <property type="entry name" value="FAD-binding/transporter-associated domain-like"/>
    <property type="match status" value="2"/>
</dbReference>
<evidence type="ECO:0000256" key="1">
    <source>
        <dbReference type="ARBA" id="ARBA00001974"/>
    </source>
</evidence>
<evidence type="ECO:0000256" key="9">
    <source>
        <dbReference type="ARBA" id="ARBA00022857"/>
    </source>
</evidence>
<evidence type="ECO:0000256" key="8">
    <source>
        <dbReference type="ARBA" id="ARBA00022827"/>
    </source>
</evidence>
<comment type="similarity">
    <text evidence="16">Belongs to the MurB family.</text>
</comment>
<protein>
    <recommendedName>
        <fullName evidence="16">UDP-N-acetylenolpyruvoylglucosamine reductase</fullName>
        <ecNumber evidence="16">1.3.1.98</ecNumber>
    </recommendedName>
    <alternativeName>
        <fullName evidence="16">UDP-N-acetylmuramate dehydrogenase</fullName>
    </alternativeName>
</protein>
<dbReference type="GO" id="GO:0008762">
    <property type="term" value="F:UDP-N-acetylmuramate dehydrogenase activity"/>
    <property type="evidence" value="ECO:0007669"/>
    <property type="project" value="UniProtKB-UniRule"/>
</dbReference>
<evidence type="ECO:0000256" key="13">
    <source>
        <dbReference type="ARBA" id="ARBA00023306"/>
    </source>
</evidence>
<dbReference type="InterPro" id="IPR006094">
    <property type="entry name" value="Oxid_FAD_bind_N"/>
</dbReference>
<keyword evidence="14 16" id="KW-0961">Cell wall biogenesis/degradation</keyword>
<dbReference type="InterPro" id="IPR016169">
    <property type="entry name" value="FAD-bd_PCMH_sub2"/>
</dbReference>
<keyword evidence="5 16" id="KW-0963">Cytoplasm</keyword>
<evidence type="ECO:0000256" key="15">
    <source>
        <dbReference type="ARBA" id="ARBA00048914"/>
    </source>
</evidence>
<evidence type="ECO:0000256" key="6">
    <source>
        <dbReference type="ARBA" id="ARBA00022618"/>
    </source>
</evidence>
<evidence type="ECO:0000256" key="11">
    <source>
        <dbReference type="ARBA" id="ARBA00022984"/>
    </source>
</evidence>
<comment type="function">
    <text evidence="2 16">Cell wall formation.</text>
</comment>
<dbReference type="Pfam" id="PF02873">
    <property type="entry name" value="MurB_C"/>
    <property type="match status" value="1"/>
</dbReference>
<keyword evidence="8 16" id="KW-0274">FAD</keyword>
<reference evidence="18" key="2">
    <citation type="journal article" date="2021" name="Microbiome">
        <title>Successional dynamics and alternative stable states in a saline activated sludge microbial community over 9 years.</title>
        <authorList>
            <person name="Wang Y."/>
            <person name="Ye J."/>
            <person name="Ju F."/>
            <person name="Liu L."/>
            <person name="Boyd J.A."/>
            <person name="Deng Y."/>
            <person name="Parks D.H."/>
            <person name="Jiang X."/>
            <person name="Yin X."/>
            <person name="Woodcroft B.J."/>
            <person name="Tyson G.W."/>
            <person name="Hugenholtz P."/>
            <person name="Polz M.F."/>
            <person name="Zhang T."/>
        </authorList>
    </citation>
    <scope>NUCLEOTIDE SEQUENCE</scope>
    <source>
        <strain evidence="18">HKST-UBA14</strain>
    </source>
</reference>
<feature type="active site" evidence="16">
    <location>
        <position position="340"/>
    </location>
</feature>
<dbReference type="GO" id="GO:0005829">
    <property type="term" value="C:cytosol"/>
    <property type="evidence" value="ECO:0007669"/>
    <property type="project" value="TreeGrafter"/>
</dbReference>
<sequence length="355" mass="39832">MNKQELLKQISAAGLEYLLEHPLSEFTTWKVGGPAEILVKVSNSEELEKISKIAIEQNIEFITLGWGSNVLISDNGLRGLVIINRSNTVDILDEDNHNKVVIPEIAPRLEQVDTKNYYSISDLEYDESDSPEKVIIVDSGVYLPYLINHLISKGITGLQWFAGIPGTIGGAIYNNIHGGNHFFSTYVLEVEALTRKLEKKIYTPEELSFDYDYSIFHTNQDIILRAKLKLYLGDKERARNTSIAWATKKKLQPANSAGCCFQNIDKDTQIRLKLESNSWGYIIDQILGLKNTQIGGAKISPYHAAFIETESGAKASDILELFNIIYSKSKEKLGIVPKPEIFFLGFTPEEISNLT</sequence>
<dbReference type="GO" id="GO:0008360">
    <property type="term" value="P:regulation of cell shape"/>
    <property type="evidence" value="ECO:0007669"/>
    <property type="project" value="UniProtKB-KW"/>
</dbReference>
<evidence type="ECO:0000313" key="19">
    <source>
        <dbReference type="Proteomes" id="UP000783287"/>
    </source>
</evidence>
<dbReference type="InterPro" id="IPR003170">
    <property type="entry name" value="MurB"/>
</dbReference>
<keyword evidence="6 16" id="KW-0132">Cell division</keyword>
<keyword evidence="9 16" id="KW-0521">NADP</keyword>
<proteinExistence type="inferred from homology"/>
<dbReference type="Gene3D" id="3.90.78.10">
    <property type="entry name" value="UDP-N-acetylenolpyruvoylglucosamine reductase, C-terminal domain"/>
    <property type="match status" value="1"/>
</dbReference>
<evidence type="ECO:0000256" key="16">
    <source>
        <dbReference type="HAMAP-Rule" id="MF_00037"/>
    </source>
</evidence>
<comment type="catalytic activity">
    <reaction evidence="15 16">
        <text>UDP-N-acetyl-alpha-D-muramate + NADP(+) = UDP-N-acetyl-3-O-(1-carboxyvinyl)-alpha-D-glucosamine + NADPH + H(+)</text>
        <dbReference type="Rhea" id="RHEA:12248"/>
        <dbReference type="ChEBI" id="CHEBI:15378"/>
        <dbReference type="ChEBI" id="CHEBI:57783"/>
        <dbReference type="ChEBI" id="CHEBI:58349"/>
        <dbReference type="ChEBI" id="CHEBI:68483"/>
        <dbReference type="ChEBI" id="CHEBI:70757"/>
        <dbReference type="EC" id="1.3.1.98"/>
    </reaction>
</comment>
<comment type="caution">
    <text evidence="16">Lacks conserved residue(s) required for the propagation of feature annotation.</text>
</comment>
<dbReference type="EC" id="1.3.1.98" evidence="16"/>
<dbReference type="PROSITE" id="PS51387">
    <property type="entry name" value="FAD_PCMH"/>
    <property type="match status" value="1"/>
</dbReference>
<evidence type="ECO:0000256" key="5">
    <source>
        <dbReference type="ARBA" id="ARBA00022490"/>
    </source>
</evidence>
<dbReference type="AlphaFoldDB" id="A0A955L782"/>
<evidence type="ECO:0000313" key="18">
    <source>
        <dbReference type="EMBL" id="MCA9383943.1"/>
    </source>
</evidence>
<dbReference type="PANTHER" id="PTHR21071:SF4">
    <property type="entry name" value="UDP-N-ACETYLENOLPYRUVOYLGLUCOSAMINE REDUCTASE"/>
    <property type="match status" value="1"/>
</dbReference>
<keyword evidence="13 16" id="KW-0131">Cell cycle</keyword>
<dbReference type="SUPFAM" id="SSF56194">
    <property type="entry name" value="Uridine diphospho-N-Acetylenolpyruvylglucosamine reductase, MurB, C-terminal domain"/>
    <property type="match status" value="1"/>
</dbReference>
<dbReference type="Gene3D" id="3.30.43.10">
    <property type="entry name" value="Uridine Diphospho-n-acetylenolpyruvylglucosamine Reductase, domain 2"/>
    <property type="match status" value="1"/>
</dbReference>
<dbReference type="EMBL" id="JAGQLK010000184">
    <property type="protein sequence ID" value="MCA9383943.1"/>
    <property type="molecule type" value="Genomic_DNA"/>
</dbReference>
<dbReference type="HAMAP" id="MF_00037">
    <property type="entry name" value="MurB"/>
    <property type="match status" value="1"/>
</dbReference>
<keyword evidence="12 16" id="KW-0560">Oxidoreductase</keyword>
<comment type="subcellular location">
    <subcellularLocation>
        <location evidence="3 16">Cytoplasm</location>
    </subcellularLocation>
</comment>
<evidence type="ECO:0000256" key="12">
    <source>
        <dbReference type="ARBA" id="ARBA00023002"/>
    </source>
</evidence>
<dbReference type="Pfam" id="PF01565">
    <property type="entry name" value="FAD_binding_4"/>
    <property type="match status" value="1"/>
</dbReference>
<dbReference type="PANTHER" id="PTHR21071">
    <property type="entry name" value="UDP-N-ACETYLENOLPYRUVOYLGLUCOSAMINE REDUCTASE"/>
    <property type="match status" value="1"/>
</dbReference>
<dbReference type="GO" id="GO:0009252">
    <property type="term" value="P:peptidoglycan biosynthetic process"/>
    <property type="evidence" value="ECO:0007669"/>
    <property type="project" value="UniProtKB-UniRule"/>
</dbReference>
<feature type="active site" description="Proton donor" evidence="16">
    <location>
        <position position="259"/>
    </location>
</feature>
<name>A0A955L782_9BACT</name>
<keyword evidence="10 16" id="KW-0133">Cell shape</keyword>
<dbReference type="GO" id="GO:0051301">
    <property type="term" value="P:cell division"/>
    <property type="evidence" value="ECO:0007669"/>
    <property type="project" value="UniProtKB-KW"/>
</dbReference>
<evidence type="ECO:0000256" key="3">
    <source>
        <dbReference type="ARBA" id="ARBA00004496"/>
    </source>
</evidence>
<dbReference type="GO" id="GO:0071949">
    <property type="term" value="F:FAD binding"/>
    <property type="evidence" value="ECO:0007669"/>
    <property type="project" value="InterPro"/>
</dbReference>
<keyword evidence="7 16" id="KW-0285">Flavoprotein</keyword>
<dbReference type="InterPro" id="IPR011601">
    <property type="entry name" value="MurB_C"/>
</dbReference>
<evidence type="ECO:0000259" key="17">
    <source>
        <dbReference type="PROSITE" id="PS51387"/>
    </source>
</evidence>
<evidence type="ECO:0000256" key="14">
    <source>
        <dbReference type="ARBA" id="ARBA00023316"/>
    </source>
</evidence>
<comment type="pathway">
    <text evidence="4 16">Cell wall biogenesis; peptidoglycan biosynthesis.</text>
</comment>
<dbReference type="GO" id="GO:0071555">
    <property type="term" value="P:cell wall organization"/>
    <property type="evidence" value="ECO:0007669"/>
    <property type="project" value="UniProtKB-KW"/>
</dbReference>
<evidence type="ECO:0000256" key="2">
    <source>
        <dbReference type="ARBA" id="ARBA00003921"/>
    </source>
</evidence>
<dbReference type="InterPro" id="IPR036318">
    <property type="entry name" value="FAD-bd_PCMH-like_sf"/>
</dbReference>
<accession>A0A955L782</accession>
<gene>
    <name evidence="16" type="primary">murB</name>
    <name evidence="18" type="ORF">KC909_06300</name>
</gene>
<reference evidence="18" key="1">
    <citation type="submission" date="2020-04" db="EMBL/GenBank/DDBJ databases">
        <authorList>
            <person name="Zhang T."/>
        </authorList>
    </citation>
    <scope>NUCLEOTIDE SEQUENCE</scope>
    <source>
        <strain evidence="18">HKST-UBA14</strain>
    </source>
</reference>
<dbReference type="InterPro" id="IPR036635">
    <property type="entry name" value="MurB_C_sf"/>
</dbReference>
<dbReference type="InterPro" id="IPR016166">
    <property type="entry name" value="FAD-bd_PCMH"/>
</dbReference>
<keyword evidence="11 16" id="KW-0573">Peptidoglycan synthesis</keyword>
<dbReference type="InterPro" id="IPR016167">
    <property type="entry name" value="FAD-bd_PCMH_sub1"/>
</dbReference>
<feature type="domain" description="FAD-binding PCMH-type" evidence="17">
    <location>
        <begin position="30"/>
        <end position="233"/>
    </location>
</feature>
<evidence type="ECO:0000256" key="10">
    <source>
        <dbReference type="ARBA" id="ARBA00022960"/>
    </source>
</evidence>
<organism evidence="18 19">
    <name type="scientific">Candidatus Dojkabacteria bacterium</name>
    <dbReference type="NCBI Taxonomy" id="2099670"/>
    <lineage>
        <taxon>Bacteria</taxon>
        <taxon>Candidatus Dojkabacteria</taxon>
    </lineage>
</organism>
<evidence type="ECO:0000256" key="7">
    <source>
        <dbReference type="ARBA" id="ARBA00022630"/>
    </source>
</evidence>